<evidence type="ECO:0000313" key="9">
    <source>
        <dbReference type="Proteomes" id="UP000008130"/>
    </source>
</evidence>
<protein>
    <recommendedName>
        <fullName evidence="7">Porin</fullName>
    </recommendedName>
</protein>
<keyword evidence="3 7" id="KW-1134">Transmembrane beta strand</keyword>
<dbReference type="GO" id="GO:0006811">
    <property type="term" value="P:monoatomic ion transport"/>
    <property type="evidence" value="ECO:0007669"/>
    <property type="project" value="UniProtKB-KW"/>
</dbReference>
<dbReference type="GO" id="GO:0046930">
    <property type="term" value="C:pore complex"/>
    <property type="evidence" value="ECO:0007669"/>
    <property type="project" value="UniProtKB-KW"/>
</dbReference>
<comment type="subcellular location">
    <subcellularLocation>
        <location evidence="7">Cell outer membrane</location>
        <topology evidence="7">Multi-pass membrane protein</topology>
    </subcellularLocation>
</comment>
<dbReference type="HOGENOM" id="CLU_044836_2_0_5"/>
<dbReference type="STRING" id="991905.SL003B_1886"/>
<dbReference type="EMBL" id="CP002568">
    <property type="protein sequence ID" value="ADZ70312.1"/>
    <property type="molecule type" value="Genomic_DNA"/>
</dbReference>
<evidence type="ECO:0000256" key="5">
    <source>
        <dbReference type="ARBA" id="ARBA00023136"/>
    </source>
</evidence>
<evidence type="ECO:0000256" key="7">
    <source>
        <dbReference type="RuleBase" id="RU364005"/>
    </source>
</evidence>
<proteinExistence type="inferred from homology"/>
<dbReference type="AlphaFoldDB" id="F2IW30"/>
<evidence type="ECO:0000256" key="3">
    <source>
        <dbReference type="ARBA" id="ARBA00022452"/>
    </source>
</evidence>
<evidence type="ECO:0000256" key="2">
    <source>
        <dbReference type="ARBA" id="ARBA00022448"/>
    </source>
</evidence>
<evidence type="ECO:0000313" key="8">
    <source>
        <dbReference type="EMBL" id="ADZ70312.1"/>
    </source>
</evidence>
<keyword evidence="4 7" id="KW-0626">Porin</keyword>
<sequence>MNLKSIMLGAAAAAAAVTGAQAADLPVAPEPVDYVRVCDAFGTGFYYIPGTETCLRVFGRVRVDFNFNDYGDAPSNWSQRNLNDTNTRARGYYRMDARTNTEYGLVRAYLDTRVTSDSPHGNASVNLWNAYIQFGNFTFGKADSFYDYITTSTHSYGAVFDLNSSDKGSQWVAAYTAAFGNGVSASISVEDGSVRSLGVRGTGVSGQAGHRMPDLVANLRVDQGWGSAKIMAALHEVRPLEAAADGKLGWAVGAGVTVNLPMLAAGDKIAFQAAYADGALSYAGGDLGGFRPATWDAAYNGVSTRTAKAWSVIGSFQHNWTPQWQTNIAASYIDVDQFNIGTGLRDWTRWGVVGNLVWKPVSGLQFGVETGYAAYSPSGLADYDEMRTVFRVQRDF</sequence>
<dbReference type="PATRIC" id="fig|991905.3.peg.1934"/>
<dbReference type="eggNOG" id="COG3203">
    <property type="taxonomic scope" value="Bacteria"/>
</dbReference>
<comment type="domain">
    <text evidence="7">Consists of 16-stranded beta-barrel sheets, with large surface-exposed loops, that form a transmembrane pore at the center of each barrel. The pore is partially ocluded by a peptide loop that folds into the pore lumen.</text>
</comment>
<feature type="signal peptide" evidence="7">
    <location>
        <begin position="1"/>
        <end position="22"/>
    </location>
</feature>
<dbReference type="InterPro" id="IPR003684">
    <property type="entry name" value="Porin_alphabac"/>
</dbReference>
<name>F2IW30_POLGS</name>
<dbReference type="Pfam" id="PF02530">
    <property type="entry name" value="Porin_2"/>
    <property type="match status" value="1"/>
</dbReference>
<keyword evidence="9" id="KW-1185">Reference proteome</keyword>
<evidence type="ECO:0000256" key="6">
    <source>
        <dbReference type="ARBA" id="ARBA00023237"/>
    </source>
</evidence>
<comment type="function">
    <text evidence="7">Forms passive diffusion pores that allow small molecular weight hydrophilic materials across the outer membrane.</text>
</comment>
<evidence type="ECO:0000256" key="1">
    <source>
        <dbReference type="ARBA" id="ARBA00009521"/>
    </source>
</evidence>
<accession>F2IW30</accession>
<dbReference type="SUPFAM" id="SSF56935">
    <property type="entry name" value="Porins"/>
    <property type="match status" value="1"/>
</dbReference>
<feature type="chain" id="PRO_5009366702" description="Porin" evidence="7">
    <location>
        <begin position="23"/>
        <end position="396"/>
    </location>
</feature>
<dbReference type="OrthoDB" id="7801681at2"/>
<evidence type="ECO:0000256" key="4">
    <source>
        <dbReference type="ARBA" id="ARBA00023114"/>
    </source>
</evidence>
<dbReference type="GO" id="GO:0009279">
    <property type="term" value="C:cell outer membrane"/>
    <property type="evidence" value="ECO:0007669"/>
    <property type="project" value="UniProtKB-SubCell"/>
</dbReference>
<keyword evidence="6 7" id="KW-0998">Cell outer membrane</keyword>
<dbReference type="Proteomes" id="UP000008130">
    <property type="component" value="Chromosome"/>
</dbReference>
<keyword evidence="2 7" id="KW-0813">Transport</keyword>
<keyword evidence="7" id="KW-0406">Ion transport</keyword>
<dbReference type="GO" id="GO:0015288">
    <property type="term" value="F:porin activity"/>
    <property type="evidence" value="ECO:0007669"/>
    <property type="project" value="UniProtKB-KW"/>
</dbReference>
<keyword evidence="5 7" id="KW-0472">Membrane</keyword>
<comment type="similarity">
    <text evidence="1 7">Belongs to the alphaproteobacteria porin family.</text>
</comment>
<dbReference type="KEGG" id="pgv:SL003B_1886"/>
<gene>
    <name evidence="8" type="ordered locus">SL003B_1886</name>
</gene>
<dbReference type="RefSeq" id="WP_013652630.1">
    <property type="nucleotide sequence ID" value="NC_015259.1"/>
</dbReference>
<keyword evidence="7" id="KW-0812">Transmembrane</keyword>
<organism evidence="8 9">
    <name type="scientific">Polymorphum gilvum (strain LMG 25793 / CGMCC 1.9160 / SL003B-26A1)</name>
    <dbReference type="NCBI Taxonomy" id="991905"/>
    <lineage>
        <taxon>Bacteria</taxon>
        <taxon>Pseudomonadati</taxon>
        <taxon>Pseudomonadota</taxon>
        <taxon>Alphaproteobacteria</taxon>
        <taxon>Rhodobacterales</taxon>
        <taxon>Paracoccaceae</taxon>
        <taxon>Polymorphum</taxon>
    </lineage>
</organism>
<reference evidence="8 9" key="1">
    <citation type="journal article" date="2011" name="J. Bacteriol.">
        <title>Complete genome sequence of Polymorphum gilvum SL003B-26A1T, a crude oil-degrading bacterium from oil-polluted saline soil.</title>
        <authorList>
            <person name="Li S.G."/>
            <person name="Tang Y.Q."/>
            <person name="Nie Y."/>
            <person name="Cai M."/>
            <person name="Wu X.L."/>
        </authorList>
    </citation>
    <scope>NUCLEOTIDE SEQUENCE [LARGE SCALE GENOMIC DNA]</scope>
    <source>
        <strain evidence="9">LMG 25793 / CGMCC 1.9160 / SL003B-26A1</strain>
    </source>
</reference>
<keyword evidence="7" id="KW-0732">Signal</keyword>